<name>A0ABQ6H3E7_9GAMM</name>
<dbReference type="Pfam" id="PF04364">
    <property type="entry name" value="DNA_pol3_chi"/>
    <property type="match status" value="1"/>
</dbReference>
<dbReference type="InterPro" id="IPR036768">
    <property type="entry name" value="PolIII_chi_sf"/>
</dbReference>
<comment type="caution">
    <text evidence="1">The sequence shown here is derived from an EMBL/GenBank/DDBJ whole genome shotgun (WGS) entry which is preliminary data.</text>
</comment>
<evidence type="ECO:0000313" key="1">
    <source>
        <dbReference type="EMBL" id="GLX81650.1"/>
    </source>
</evidence>
<accession>A0ABQ6H3E7</accession>
<sequence length="152" mass="17514">MQTQVEFFVLPEDESEANCHLIQACVHAANLYRQNIRAYIFTEDLAQAHRIDELLWAFDPQSFVPHNLVGEGMKQGSAIEIGHQPPQNRRSVLINLANQVPDFVTQYQQIIDFVPSDDTLKQQARERFKQYRSLGFSLNTHQTKSEQAITEN</sequence>
<dbReference type="Gene3D" id="3.40.50.10110">
    <property type="entry name" value="DNA polymerase III subunit chi"/>
    <property type="match status" value="1"/>
</dbReference>
<dbReference type="Proteomes" id="UP001157133">
    <property type="component" value="Unassembled WGS sequence"/>
</dbReference>
<organism evidence="1 2">
    <name type="scientific">Thalassotalea eurytherma</name>
    <dbReference type="NCBI Taxonomy" id="1144278"/>
    <lineage>
        <taxon>Bacteria</taxon>
        <taxon>Pseudomonadati</taxon>
        <taxon>Pseudomonadota</taxon>
        <taxon>Gammaproteobacteria</taxon>
        <taxon>Alteromonadales</taxon>
        <taxon>Colwelliaceae</taxon>
        <taxon>Thalassotalea</taxon>
    </lineage>
</organism>
<gene>
    <name evidence="1" type="ORF">theurythT_11020</name>
</gene>
<keyword evidence="2" id="KW-1185">Reference proteome</keyword>
<dbReference type="SUPFAM" id="SSF102400">
    <property type="entry name" value="DNA polymerase III chi subunit"/>
    <property type="match status" value="1"/>
</dbReference>
<evidence type="ECO:0000313" key="2">
    <source>
        <dbReference type="Proteomes" id="UP001157133"/>
    </source>
</evidence>
<proteinExistence type="predicted"/>
<dbReference type="RefSeq" id="WP_284206990.1">
    <property type="nucleotide sequence ID" value="NZ_BSSU01000005.1"/>
</dbReference>
<dbReference type="PANTHER" id="PTHR38767">
    <property type="entry name" value="DNA POLYMERASE III SUBUNIT CHI"/>
    <property type="match status" value="1"/>
</dbReference>
<dbReference type="InterPro" id="IPR007459">
    <property type="entry name" value="DNA_pol3_chi"/>
</dbReference>
<dbReference type="PANTHER" id="PTHR38767:SF1">
    <property type="entry name" value="DNA POLYMERASE III SUBUNIT CHI"/>
    <property type="match status" value="1"/>
</dbReference>
<protein>
    <submittedName>
        <fullName evidence="1">DNA polymerase III subunit chi</fullName>
    </submittedName>
</protein>
<dbReference type="EMBL" id="BSSU01000005">
    <property type="protein sequence ID" value="GLX81650.1"/>
    <property type="molecule type" value="Genomic_DNA"/>
</dbReference>
<reference evidence="1 2" key="1">
    <citation type="submission" date="2023-03" db="EMBL/GenBank/DDBJ databases">
        <title>Draft genome sequence of Thalassotalea eurytherma JCM 18482T.</title>
        <authorList>
            <person name="Sawabe T."/>
        </authorList>
    </citation>
    <scope>NUCLEOTIDE SEQUENCE [LARGE SCALE GENOMIC DNA]</scope>
    <source>
        <strain evidence="1 2">JCM 18482</strain>
    </source>
</reference>